<evidence type="ECO:0000313" key="2">
    <source>
        <dbReference type="EMBL" id="OIQ71295.1"/>
    </source>
</evidence>
<accession>A0A1J5PU81</accession>
<feature type="compositionally biased region" description="Polar residues" evidence="1">
    <location>
        <begin position="21"/>
        <end position="59"/>
    </location>
</feature>
<feature type="region of interest" description="Disordered" evidence="1">
    <location>
        <begin position="1"/>
        <end position="59"/>
    </location>
</feature>
<reference evidence="2" key="1">
    <citation type="submission" date="2016-10" db="EMBL/GenBank/DDBJ databases">
        <title>Sequence of Gallionella enrichment culture.</title>
        <authorList>
            <person name="Poehlein A."/>
            <person name="Muehling M."/>
            <person name="Daniel R."/>
        </authorList>
    </citation>
    <scope>NUCLEOTIDE SEQUENCE</scope>
</reference>
<comment type="caution">
    <text evidence="2">The sequence shown here is derived from an EMBL/GenBank/DDBJ whole genome shotgun (WGS) entry which is preliminary data.</text>
</comment>
<organism evidence="2">
    <name type="scientific">mine drainage metagenome</name>
    <dbReference type="NCBI Taxonomy" id="410659"/>
    <lineage>
        <taxon>unclassified sequences</taxon>
        <taxon>metagenomes</taxon>
        <taxon>ecological metagenomes</taxon>
    </lineage>
</organism>
<dbReference type="EMBL" id="MLJW01003793">
    <property type="protein sequence ID" value="OIQ71295.1"/>
    <property type="molecule type" value="Genomic_DNA"/>
</dbReference>
<proteinExistence type="predicted"/>
<dbReference type="AlphaFoldDB" id="A0A1J5PU81"/>
<name>A0A1J5PU81_9ZZZZ</name>
<feature type="region of interest" description="Disordered" evidence="1">
    <location>
        <begin position="83"/>
        <end position="107"/>
    </location>
</feature>
<evidence type="ECO:0000256" key="1">
    <source>
        <dbReference type="SAM" id="MobiDB-lite"/>
    </source>
</evidence>
<sequence length="107" mass="10665">MVAPITASPGFFPTGIDSPVSIDSSTCEAPSSTSPSTGILSPGRMSTTSPGSTSEVATVNSAPLRSTVALGGARFISARIASEAPARARISSQCPSRMNTSSTDTAS</sequence>
<feature type="compositionally biased region" description="Polar residues" evidence="1">
    <location>
        <begin position="90"/>
        <end position="107"/>
    </location>
</feature>
<protein>
    <submittedName>
        <fullName evidence="2">Uncharacterized protein</fullName>
    </submittedName>
</protein>
<gene>
    <name evidence="2" type="ORF">GALL_470900</name>
</gene>